<evidence type="ECO:0000259" key="9">
    <source>
        <dbReference type="PROSITE" id="PS50067"/>
    </source>
</evidence>
<dbReference type="PANTHER" id="PTHR47969:SF15">
    <property type="entry name" value="CHROMOSOME-ASSOCIATED KINESIN KIF4A-RELATED"/>
    <property type="match status" value="1"/>
</dbReference>
<feature type="coiled-coil region" evidence="7">
    <location>
        <begin position="1933"/>
        <end position="2080"/>
    </location>
</feature>
<comment type="subcellular location">
    <subcellularLocation>
        <location evidence="1">Cytoplasm</location>
    </subcellularLocation>
</comment>
<feature type="binding site" evidence="6">
    <location>
        <begin position="98"/>
        <end position="105"/>
    </location>
    <ligand>
        <name>ATP</name>
        <dbReference type="ChEBI" id="CHEBI:30616"/>
    </ligand>
</feature>
<evidence type="ECO:0000256" key="1">
    <source>
        <dbReference type="ARBA" id="ARBA00004496"/>
    </source>
</evidence>
<keyword evidence="4 6" id="KW-0067">ATP-binding</keyword>
<sequence>MASTGGGSEKVSVQVVIRVKPLTAHDLENLPTRFQRQIITTSPYATNQIVVEGEKRQVFSFDNVFPPETTQEEIYDKSVENLVAKFIEGFNVTILAYGQTSSGKTHTMGTADNPSIPLDSKGIIPRAMATLFSTINSIHQSKTDHRKYTIKVSFIEIHNEDLIDLLGEGDEEGRPSVQIREDSKGNIYWSGLQEIKVNNVDEVINYLAIGSQHRQVGATDMNEKSSRSHAIFSVTMTQQKLNTNATSPMSPTFSRPGTPSSRSISRAPSRANSVMSSRFDDIGEWVTITSKFHFVDLAGSERLKRTAASGDRAKEGIAINSGLLALGNVISALGDPNKARHTTHIPYRDSKLTRLLQDSLGGNAKTLLIACVSPAEYNVNETVNTLKYANRARNIKNSAVVNQEEMGWNDVGHLQSLVIKLRQENNALKIANTTLGLQQQQQQQQQQPSTSGIVTPGRVTPNLTPSRKNSIIQGRSTPTSGLPGRSTPTSGIPGRSTPTSGIPGRSTPTNGRDTPITRRTSSPLTTFAHGNVQHSKEIEMLEELVQLQRSYAELSQKYAKISAELAAHQDNYDEETHLHGQSSNFVNSAKIEEYEETITSLESKLAMMNAALSHSENLLSEQESKHKEVEESNEHNKNVINSLQNYIKEIETKLEKREIEAKLQTSRSEHPEKFISETVQVLEQRLERRDMEYQELETQYNELKDLIPQETKILLEKLDDRNQRVNQLESRLNLLADELDKLKTLETTTSTTTGEDNSSSPTGEQNLLTIVNLEFKLAELQKSRENTVTELNDVKTKYQSSLDEIQVLQSSLKETIPRDDRSEITTLESKFADLEKTYQKTVTELAETKFKYEECLNVIKDLQSQLDDASLAHNEMIEELHSISSSTPATPMTPMTPITPYTDNNNPKESSSNVSSKSLIHRKVKSLSVDLLNSEKRDNAHAAIVEKLQFELKLFESFHKDKSQSLDAVKHELSRLELNHRETLQIVEELREEIRKRDALAKLEVKSVINSKQTSDRSCSPTSQIDELEIVQRLRGEVEQLKEKQKLAMESIAERENENKKKSEVVEKLESSIRELKEQLRQAEERKSSTNTNEILINELQSRVKELEDKLVKALEFQNKNQISELDSNVQQATVEENEGVLKLREQVSKLQTDIESKSHTIAAILLPDNEHQTKIRRLEGELCEVKEALRIAIEEKNSKFSLISESSSDSNINSFQSDVMISEESSADKLEQNIDENIIALEGTVKELETQLSKAKETKPISSRTSILHDMDPTQKTVNNLEAKLDTLQKVLNKNSNNVQNLNCEQELVASLQSQLNSLKLDIRRKNELIETLKRDLVDKSTLQQMLKEKEAEITFLREQLNQIKGQDIDVQKHIKGLQEQLEKVEANNIVNKALQSELEAIGKEFKNVKGRESLTLERLRILDAEESKLQKDLERLRNVEISQREQISVLEAQLMEQGGQVDKDLIKLRTELALAKESEISEKKTIANLETKLGSSESEVSILQNEIDELKLKENEQLRMIQDRENKLNEVQSSSSSHDESLLVKRLNEEIEQLRSEKSLQHMKIQNIEMKMKHVQEDPINSPLKNDLVELKASEFRLQQKVHELEQQLTNAQGKYQQLQFMRNELKSLQDSESGQKMIIFQLQTQLQETKEAKETVIREWENMKDNFCAQTKLVVTLEGGLQTMMEELNMAKESHAASLKELDSMTNYLTNILEQRDENEKKIKSLENEINLLKDSGKCNNDYISLCKELSNTKKEMETQNETLVELEKQIEALKKERDQYVEHNNQLTRTVVSQKITVSTLESTISDLQSQLEEEKLSARNYQETMTTLGEKLTKVELQLDESKASDEEHSQMVNELKSMLKETNASLVEKEKMVTDKNARLTELEAMVKKTKADLEKAESSKSLDYELQTKVSEIESRFRSGSSSSELKEAQRLADQQLEYIRELEITCDNVKNLTKELEESEAAQAAQAALIEELEKDLQKKEEKLNELTNKLNETKHKLEKVNDTEVYSVDHVKSLESQLKEARERRDEEIKKLKQANKEIEALRKQIDHLRNDATVERLEELESKAKQFVTERNESLVKNGVLESKIYQLQKDLYDFEDAETKHKQRIVQLEAVLETKELEAKKLKLEKADESNEIDSIISQLKSTGKDGNISDNHLAELNGKLETLGYELTNLQTRSIVDEKQIKKEPAQENKTQSTESEVLNKSTDNYAEIQELNKKIAELEEENDGKTQFIDMLEVTLGENEEELSEAKQQLIVLRQEKLELERKIENLKSQLDTVTNEYEEMKTSVKEKEEIESVLAEERKSKKNVEMAYAKLESQVEQLLSKKNKFMCF</sequence>
<accession>A0A915ZB34</accession>
<feature type="compositionally biased region" description="Polar residues" evidence="8">
    <location>
        <begin position="2200"/>
        <end position="2211"/>
    </location>
</feature>
<feature type="region of interest" description="Disordered" evidence="8">
    <location>
        <begin position="2192"/>
        <end position="2211"/>
    </location>
</feature>
<keyword evidence="5 7" id="KW-0175">Coiled coil</keyword>
<dbReference type="PANTHER" id="PTHR47969">
    <property type="entry name" value="CHROMOSOME-ASSOCIATED KINESIN KIF4A-RELATED"/>
    <property type="match status" value="1"/>
</dbReference>
<dbReference type="GO" id="GO:0008017">
    <property type="term" value="F:microtubule binding"/>
    <property type="evidence" value="ECO:0007669"/>
    <property type="project" value="InterPro"/>
</dbReference>
<evidence type="ECO:0000256" key="2">
    <source>
        <dbReference type="ARBA" id="ARBA00022490"/>
    </source>
</evidence>
<feature type="region of interest" description="Disordered" evidence="8">
    <location>
        <begin position="439"/>
        <end position="523"/>
    </location>
</feature>
<dbReference type="InterPro" id="IPR019821">
    <property type="entry name" value="Kinesin_motor_CS"/>
</dbReference>
<dbReference type="Proteomes" id="UP000684084">
    <property type="component" value="Unassembled WGS sequence"/>
</dbReference>
<feature type="compositionally biased region" description="Low complexity" evidence="8">
    <location>
        <begin position="259"/>
        <end position="270"/>
    </location>
</feature>
<evidence type="ECO:0000256" key="5">
    <source>
        <dbReference type="ARBA" id="ARBA00023054"/>
    </source>
</evidence>
<dbReference type="GO" id="GO:0005875">
    <property type="term" value="C:microtubule associated complex"/>
    <property type="evidence" value="ECO:0007669"/>
    <property type="project" value="TreeGrafter"/>
</dbReference>
<dbReference type="PROSITE" id="PS50067">
    <property type="entry name" value="KINESIN_MOTOR_2"/>
    <property type="match status" value="1"/>
</dbReference>
<feature type="coiled-coil region" evidence="7">
    <location>
        <begin position="2116"/>
        <end position="2185"/>
    </location>
</feature>
<organism evidence="10 11">
    <name type="scientific">Rhizophagus irregularis</name>
    <dbReference type="NCBI Taxonomy" id="588596"/>
    <lineage>
        <taxon>Eukaryota</taxon>
        <taxon>Fungi</taxon>
        <taxon>Fungi incertae sedis</taxon>
        <taxon>Mucoromycota</taxon>
        <taxon>Glomeromycotina</taxon>
        <taxon>Glomeromycetes</taxon>
        <taxon>Glomerales</taxon>
        <taxon>Glomeraceae</taxon>
        <taxon>Rhizophagus</taxon>
    </lineage>
</organism>
<evidence type="ECO:0000313" key="11">
    <source>
        <dbReference type="Proteomes" id="UP000684084"/>
    </source>
</evidence>
<feature type="coiled-coil region" evidence="7">
    <location>
        <begin position="1232"/>
        <end position="1368"/>
    </location>
</feature>
<feature type="domain" description="Kinesin motor" evidence="9">
    <location>
        <begin position="12"/>
        <end position="395"/>
    </location>
</feature>
<keyword evidence="3 6" id="KW-0547">Nucleotide-binding</keyword>
<evidence type="ECO:0000256" key="3">
    <source>
        <dbReference type="ARBA" id="ARBA00022741"/>
    </source>
</evidence>
<feature type="compositionally biased region" description="Polar residues" evidence="8">
    <location>
        <begin position="242"/>
        <end position="258"/>
    </location>
</feature>
<comment type="caution">
    <text evidence="10">The sequence shown here is derived from an EMBL/GenBank/DDBJ whole genome shotgun (WGS) entry which is preliminary data.</text>
</comment>
<feature type="coiled-coil region" evidence="7">
    <location>
        <begin position="1858"/>
        <end position="1906"/>
    </location>
</feature>
<evidence type="ECO:0000313" key="10">
    <source>
        <dbReference type="EMBL" id="CAB5369953.1"/>
    </source>
</evidence>
<dbReference type="VEuPathDB" id="FungiDB:RhiirFUN_020949"/>
<feature type="compositionally biased region" description="Polar residues" evidence="8">
    <location>
        <begin position="461"/>
        <end position="523"/>
    </location>
</feature>
<feature type="coiled-coil region" evidence="7">
    <location>
        <begin position="1712"/>
        <end position="1829"/>
    </location>
</feature>
<keyword evidence="6" id="KW-0505">Motor protein</keyword>
<feature type="coiled-coil region" evidence="7">
    <location>
        <begin position="770"/>
        <end position="797"/>
    </location>
</feature>
<feature type="coiled-coil region" evidence="7">
    <location>
        <begin position="852"/>
        <end position="879"/>
    </location>
</feature>
<dbReference type="InterPro" id="IPR027640">
    <property type="entry name" value="Kinesin-like_fam"/>
</dbReference>
<dbReference type="GO" id="GO:0051231">
    <property type="term" value="P:spindle elongation"/>
    <property type="evidence" value="ECO:0007669"/>
    <property type="project" value="TreeGrafter"/>
</dbReference>
<dbReference type="SMART" id="SM00129">
    <property type="entry name" value="KISc"/>
    <property type="match status" value="1"/>
</dbReference>
<dbReference type="Pfam" id="PF00225">
    <property type="entry name" value="Kinesin"/>
    <property type="match status" value="1"/>
</dbReference>
<dbReference type="OrthoDB" id="3176171at2759"/>
<dbReference type="CDD" id="cd01372">
    <property type="entry name" value="KISc_KIF4"/>
    <property type="match status" value="1"/>
</dbReference>
<proteinExistence type="inferred from homology"/>
<name>A0A915ZB34_9GLOM</name>
<comment type="similarity">
    <text evidence="6">Belongs to the TRAFAC class myosin-kinesin ATPase superfamily. Kinesin family.</text>
</comment>
<feature type="coiled-coil region" evidence="7">
    <location>
        <begin position="1590"/>
        <end position="1662"/>
    </location>
</feature>
<dbReference type="GO" id="GO:0003777">
    <property type="term" value="F:microtubule motor activity"/>
    <property type="evidence" value="ECO:0007669"/>
    <property type="project" value="InterPro"/>
</dbReference>
<dbReference type="GO" id="GO:0007018">
    <property type="term" value="P:microtubule-based movement"/>
    <property type="evidence" value="ECO:0007669"/>
    <property type="project" value="InterPro"/>
</dbReference>
<evidence type="ECO:0000256" key="4">
    <source>
        <dbReference type="ARBA" id="ARBA00022840"/>
    </source>
</evidence>
<evidence type="ECO:0000256" key="7">
    <source>
        <dbReference type="SAM" id="Coils"/>
    </source>
</evidence>
<feature type="coiled-coil region" evidence="7">
    <location>
        <begin position="2214"/>
        <end position="2335"/>
    </location>
</feature>
<dbReference type="GO" id="GO:0007052">
    <property type="term" value="P:mitotic spindle organization"/>
    <property type="evidence" value="ECO:0007669"/>
    <property type="project" value="TreeGrafter"/>
</dbReference>
<dbReference type="PROSITE" id="PS00411">
    <property type="entry name" value="KINESIN_MOTOR_1"/>
    <property type="match status" value="1"/>
</dbReference>
<feature type="coiled-coil region" evidence="7">
    <location>
        <begin position="537"/>
        <end position="745"/>
    </location>
</feature>
<feature type="region of interest" description="Disordered" evidence="8">
    <location>
        <begin position="242"/>
        <end position="270"/>
    </location>
</feature>
<dbReference type="EMBL" id="CAGKOT010000027">
    <property type="protein sequence ID" value="CAB5369953.1"/>
    <property type="molecule type" value="Genomic_DNA"/>
</dbReference>
<dbReference type="GO" id="GO:0005737">
    <property type="term" value="C:cytoplasm"/>
    <property type="evidence" value="ECO:0007669"/>
    <property type="project" value="UniProtKB-SubCell"/>
</dbReference>
<evidence type="ECO:0000256" key="8">
    <source>
        <dbReference type="SAM" id="MobiDB-lite"/>
    </source>
</evidence>
<evidence type="ECO:0000256" key="6">
    <source>
        <dbReference type="PROSITE-ProRule" id="PRU00283"/>
    </source>
</evidence>
<feature type="region of interest" description="Disordered" evidence="8">
    <location>
        <begin position="746"/>
        <end position="765"/>
    </location>
</feature>
<feature type="coiled-coil region" evidence="7">
    <location>
        <begin position="1488"/>
        <end position="1566"/>
    </location>
</feature>
<reference evidence="10" key="1">
    <citation type="submission" date="2020-05" db="EMBL/GenBank/DDBJ databases">
        <authorList>
            <person name="Rincon C."/>
            <person name="Sanders R I."/>
            <person name="Robbins C."/>
            <person name="Chaturvedi A."/>
        </authorList>
    </citation>
    <scope>NUCLEOTIDE SEQUENCE</scope>
    <source>
        <strain evidence="10">CHB12</strain>
    </source>
</reference>
<dbReference type="InterPro" id="IPR001752">
    <property type="entry name" value="Kinesin_motor_dom"/>
</dbReference>
<gene>
    <name evidence="10" type="ORF">CHRIB12_LOCUS12397</name>
</gene>
<protein>
    <recommendedName>
        <fullName evidence="9">Kinesin motor domain-containing protein</fullName>
    </recommendedName>
</protein>
<keyword evidence="2" id="KW-0963">Cytoplasm</keyword>
<feature type="compositionally biased region" description="Low complexity" evidence="8">
    <location>
        <begin position="746"/>
        <end position="759"/>
    </location>
</feature>
<dbReference type="GO" id="GO:0005524">
    <property type="term" value="F:ATP binding"/>
    <property type="evidence" value="ECO:0007669"/>
    <property type="project" value="UniProtKB-UniRule"/>
</dbReference>
<feature type="region of interest" description="Disordered" evidence="8">
    <location>
        <begin position="882"/>
        <end position="917"/>
    </location>
</feature>
<feature type="coiled-coil region" evidence="7">
    <location>
        <begin position="1031"/>
        <end position="1117"/>
    </location>
</feature>